<evidence type="ECO:0000313" key="2">
    <source>
        <dbReference type="EMBL" id="PIR77591.1"/>
    </source>
</evidence>
<dbReference type="Proteomes" id="UP000228528">
    <property type="component" value="Unassembled WGS sequence"/>
</dbReference>
<reference evidence="3" key="1">
    <citation type="submission" date="2017-09" db="EMBL/GenBank/DDBJ databases">
        <title>Depth-based differentiation of microbial function through sediment-hosted aquifers and enrichment of novel symbionts in the deep terrestrial subsurface.</title>
        <authorList>
            <person name="Probst A.J."/>
            <person name="Ladd B."/>
            <person name="Jarett J.K."/>
            <person name="Geller-Mcgrath D.E."/>
            <person name="Sieber C.M.K."/>
            <person name="Emerson J.B."/>
            <person name="Anantharaman K."/>
            <person name="Thomas B.C."/>
            <person name="Malmstrom R."/>
            <person name="Stieglmeier M."/>
            <person name="Klingl A."/>
            <person name="Woyke T."/>
            <person name="Ryan C.M."/>
            <person name="Banfield J.F."/>
        </authorList>
    </citation>
    <scope>NUCLEOTIDE SEQUENCE [LARGE SCALE GENOMIC DNA]</scope>
</reference>
<dbReference type="EMBL" id="PFBW01000069">
    <property type="protein sequence ID" value="PIR77591.1"/>
    <property type="molecule type" value="Genomic_DNA"/>
</dbReference>
<keyword evidence="1" id="KW-1133">Transmembrane helix</keyword>
<gene>
    <name evidence="2" type="ORF">COU30_01620</name>
</gene>
<name>A0A2M6P1L9_9BACT</name>
<organism evidence="2 3">
    <name type="scientific">Candidatus Magasanikbacteria bacterium CG10_big_fil_rev_8_21_14_0_10_38_6</name>
    <dbReference type="NCBI Taxonomy" id="1974647"/>
    <lineage>
        <taxon>Bacteria</taxon>
        <taxon>Candidatus Magasanikiibacteriota</taxon>
    </lineage>
</organism>
<keyword evidence="1" id="KW-0472">Membrane</keyword>
<protein>
    <submittedName>
        <fullName evidence="2">Uncharacterized protein</fullName>
    </submittedName>
</protein>
<comment type="caution">
    <text evidence="2">The sequence shown here is derived from an EMBL/GenBank/DDBJ whole genome shotgun (WGS) entry which is preliminary data.</text>
</comment>
<proteinExistence type="predicted"/>
<accession>A0A2M6P1L9</accession>
<dbReference type="AlphaFoldDB" id="A0A2M6P1L9"/>
<evidence type="ECO:0000256" key="1">
    <source>
        <dbReference type="SAM" id="Phobius"/>
    </source>
</evidence>
<feature type="transmembrane region" description="Helical" evidence="1">
    <location>
        <begin position="20"/>
        <end position="42"/>
    </location>
</feature>
<sequence length="89" mass="9823">MLGKGLQMELSTISYLVPYIADVIIVIGIIGMVMYVSVVWRLTKKLSGPTGRILASAKKAEGDLKEISKTLDQISTTLDVMRQNLQKLK</sequence>
<evidence type="ECO:0000313" key="3">
    <source>
        <dbReference type="Proteomes" id="UP000228528"/>
    </source>
</evidence>
<keyword evidence="1" id="KW-0812">Transmembrane</keyword>